<feature type="transmembrane region" description="Helical" evidence="6">
    <location>
        <begin position="166"/>
        <end position="194"/>
    </location>
</feature>
<keyword evidence="3 6" id="KW-0812">Transmembrane</keyword>
<feature type="transmembrane region" description="Helical" evidence="6">
    <location>
        <begin position="60"/>
        <end position="81"/>
    </location>
</feature>
<evidence type="ECO:0000256" key="2">
    <source>
        <dbReference type="ARBA" id="ARBA00006143"/>
    </source>
</evidence>
<evidence type="ECO:0000259" key="7">
    <source>
        <dbReference type="Pfam" id="PF02683"/>
    </source>
</evidence>
<reference evidence="8" key="1">
    <citation type="journal article" date="2022" name="Clin. Infect. Dis.">
        <title>Association between Clostridium innocuum and antibiotic-associated diarrhea in adults and children: A cross-sectional study and comparative genomics analysis.</title>
        <authorList>
            <person name="Cherny K.E."/>
            <person name="Muscat E.B."/>
            <person name="Balaji A."/>
            <person name="Mukherjee J."/>
            <person name="Ozer E.A."/>
            <person name="Angarone M.P."/>
            <person name="Hauser A.R."/>
            <person name="Sichel J.S."/>
            <person name="Amponsah E."/>
            <person name="Kociolek L.K."/>
        </authorList>
    </citation>
    <scope>NUCLEOTIDE SEQUENCE</scope>
    <source>
        <strain evidence="8">NU1-AC-029v</strain>
    </source>
</reference>
<dbReference type="PANTHER" id="PTHR31272:SF6">
    <property type="entry name" value="CYTOCHROME C-TYPE BIOGENESIS CCDA-LIKE CHLOROPLASTIC PROTEIN"/>
    <property type="match status" value="1"/>
</dbReference>
<gene>
    <name evidence="8" type="ORF">MKC95_16205</name>
</gene>
<feature type="transmembrane region" description="Helical" evidence="6">
    <location>
        <begin position="131"/>
        <end position="160"/>
    </location>
</feature>
<feature type="domain" description="Cytochrome C biogenesis protein transmembrane" evidence="7">
    <location>
        <begin position="18"/>
        <end position="194"/>
    </location>
</feature>
<protein>
    <submittedName>
        <fullName evidence="8">Cytochrome c biogenesis CcdA family protein</fullName>
    </submittedName>
</protein>
<dbReference type="InterPro" id="IPR051790">
    <property type="entry name" value="Cytochrome_c-biogenesis_DsbD"/>
</dbReference>
<dbReference type="Pfam" id="PF02683">
    <property type="entry name" value="DsbD_TM"/>
    <property type="match status" value="1"/>
</dbReference>
<evidence type="ECO:0000256" key="3">
    <source>
        <dbReference type="ARBA" id="ARBA00022692"/>
    </source>
</evidence>
<dbReference type="EMBL" id="JAKTMA010000031">
    <property type="protein sequence ID" value="MCR0234313.1"/>
    <property type="molecule type" value="Genomic_DNA"/>
</dbReference>
<evidence type="ECO:0000313" key="9">
    <source>
        <dbReference type="Proteomes" id="UP001203972"/>
    </source>
</evidence>
<dbReference type="RefSeq" id="WP_008817969.1">
    <property type="nucleotide sequence ID" value="NZ_AP025565.1"/>
</dbReference>
<dbReference type="AlphaFoldDB" id="A0AAP2UPV4"/>
<evidence type="ECO:0000256" key="4">
    <source>
        <dbReference type="ARBA" id="ARBA00022989"/>
    </source>
</evidence>
<comment type="similarity">
    <text evidence="2">Belongs to the DsbD family.</text>
</comment>
<comment type="caution">
    <text evidence="8">The sequence shown here is derived from an EMBL/GenBank/DDBJ whole genome shotgun (WGS) entry which is preliminary data.</text>
</comment>
<accession>A0AAP2UPV4</accession>
<name>A0AAP2UPV4_CLOIN</name>
<evidence type="ECO:0000256" key="6">
    <source>
        <dbReference type="SAM" id="Phobius"/>
    </source>
</evidence>
<dbReference type="InterPro" id="IPR003834">
    <property type="entry name" value="Cyt_c_assmbl_TM_dom"/>
</dbReference>
<organism evidence="8 9">
    <name type="scientific">Clostridium innocuum</name>
    <dbReference type="NCBI Taxonomy" id="1522"/>
    <lineage>
        <taxon>Bacteria</taxon>
        <taxon>Bacillati</taxon>
        <taxon>Bacillota</taxon>
        <taxon>Clostridia</taxon>
        <taxon>Eubacteriales</taxon>
        <taxon>Clostridiaceae</taxon>
        <taxon>Clostridium</taxon>
    </lineage>
</organism>
<feature type="transmembrane region" description="Helical" evidence="6">
    <location>
        <begin position="93"/>
        <end position="111"/>
    </location>
</feature>
<comment type="subcellular location">
    <subcellularLocation>
        <location evidence="1">Membrane</location>
        <topology evidence="1">Multi-pass membrane protein</topology>
    </subcellularLocation>
</comment>
<feature type="transmembrane region" description="Helical" evidence="6">
    <location>
        <begin position="20"/>
        <end position="48"/>
    </location>
</feature>
<dbReference type="GO" id="GO:0016020">
    <property type="term" value="C:membrane"/>
    <property type="evidence" value="ECO:0007669"/>
    <property type="project" value="UniProtKB-SubCell"/>
</dbReference>
<feature type="transmembrane region" description="Helical" evidence="6">
    <location>
        <begin position="206"/>
        <end position="227"/>
    </location>
</feature>
<evidence type="ECO:0000256" key="1">
    <source>
        <dbReference type="ARBA" id="ARBA00004141"/>
    </source>
</evidence>
<dbReference type="Proteomes" id="UP001203972">
    <property type="component" value="Unassembled WGS sequence"/>
</dbReference>
<evidence type="ECO:0000256" key="5">
    <source>
        <dbReference type="ARBA" id="ARBA00023136"/>
    </source>
</evidence>
<keyword evidence="4 6" id="KW-1133">Transmembrane helix</keyword>
<evidence type="ECO:0000313" key="8">
    <source>
        <dbReference type="EMBL" id="MCR0234313.1"/>
    </source>
</evidence>
<dbReference type="GO" id="GO:0017004">
    <property type="term" value="P:cytochrome complex assembly"/>
    <property type="evidence" value="ECO:0007669"/>
    <property type="project" value="InterPro"/>
</dbReference>
<keyword evidence="5 6" id="KW-0472">Membrane</keyword>
<sequence length="230" mass="24579">MIDSLLSQIAEMIRNNVWLAPVLTLLAGILTSVTPCSLSNVPLIIGYVGGVGEKNTKRAFIYSAIFSLGTAVTFVLLGIIATSAGRLMGTSSSIWYLLLGVLMVLMALQIWEIFNFIPSINLLSKNKKRGFIGAFLAGILGGIFSSPCSTPVLIAMLAIVAGEGNLVWGIILMLLYSIGHSTLVMVAGTSVGFIQKINSSDNYKKTATILKIVIGAVILLIGLYMFWLAF</sequence>
<proteinExistence type="inferred from homology"/>
<dbReference type="PANTHER" id="PTHR31272">
    <property type="entry name" value="CYTOCHROME C-TYPE BIOGENESIS PROTEIN HI_1454-RELATED"/>
    <property type="match status" value="1"/>
</dbReference>